<feature type="compositionally biased region" description="Low complexity" evidence="1">
    <location>
        <begin position="31"/>
        <end position="42"/>
    </location>
</feature>
<feature type="compositionally biased region" description="Basic and acidic residues" evidence="1">
    <location>
        <begin position="1"/>
        <end position="14"/>
    </location>
</feature>
<comment type="caution">
    <text evidence="3">The sequence shown here is derived from an EMBL/GenBank/DDBJ whole genome shotgun (WGS) entry which is preliminary data.</text>
</comment>
<evidence type="ECO:0000313" key="4">
    <source>
        <dbReference type="Proteomes" id="UP000481583"/>
    </source>
</evidence>
<keyword evidence="2" id="KW-0472">Membrane</keyword>
<feature type="transmembrane region" description="Helical" evidence="2">
    <location>
        <begin position="66"/>
        <end position="93"/>
    </location>
</feature>
<evidence type="ECO:0000256" key="2">
    <source>
        <dbReference type="SAM" id="Phobius"/>
    </source>
</evidence>
<gene>
    <name evidence="3" type="ORF">G5C51_31740</name>
</gene>
<feature type="transmembrane region" description="Helical" evidence="2">
    <location>
        <begin position="105"/>
        <end position="126"/>
    </location>
</feature>
<keyword evidence="2" id="KW-0812">Transmembrane</keyword>
<accession>A0A6G4UAV5</accession>
<evidence type="ECO:0000313" key="3">
    <source>
        <dbReference type="EMBL" id="NGN68457.1"/>
    </source>
</evidence>
<feature type="compositionally biased region" description="Pro residues" evidence="1">
    <location>
        <begin position="46"/>
        <end position="56"/>
    </location>
</feature>
<dbReference type="Proteomes" id="UP000481583">
    <property type="component" value="Unassembled WGS sequence"/>
</dbReference>
<feature type="region of interest" description="Disordered" evidence="1">
    <location>
        <begin position="1"/>
        <end position="59"/>
    </location>
</feature>
<dbReference type="AlphaFoldDB" id="A0A6G4UAV5"/>
<sequence>MPEQPNHGDSDQPRDPYVGPDPYAKLPPPQGAGLPQYPQQQGPYGGPQPMPPPPGAPANDSKTLSIIAIVLGCISLFICPPLFGGAALVCAIIAKVQNRPLSTPALVVAIVGLVGGIGIGILLWSAGVTYGA</sequence>
<dbReference type="EMBL" id="JAAKZV010000206">
    <property type="protein sequence ID" value="NGN68457.1"/>
    <property type="molecule type" value="Genomic_DNA"/>
</dbReference>
<name>A0A6G4UAV5_9ACTN</name>
<evidence type="ECO:0008006" key="5">
    <source>
        <dbReference type="Google" id="ProtNLM"/>
    </source>
</evidence>
<reference evidence="3 4" key="1">
    <citation type="submission" date="2020-02" db="EMBL/GenBank/DDBJ databases">
        <title>Whole-genome analyses of novel actinobacteria.</title>
        <authorList>
            <person name="Sahin N."/>
        </authorList>
    </citation>
    <scope>NUCLEOTIDE SEQUENCE [LARGE SCALE GENOMIC DNA]</scope>
    <source>
        <strain evidence="3 4">A7024</strain>
    </source>
</reference>
<organism evidence="3 4">
    <name type="scientific">Streptomyces coryli</name>
    <dbReference type="NCBI Taxonomy" id="1128680"/>
    <lineage>
        <taxon>Bacteria</taxon>
        <taxon>Bacillati</taxon>
        <taxon>Actinomycetota</taxon>
        <taxon>Actinomycetes</taxon>
        <taxon>Kitasatosporales</taxon>
        <taxon>Streptomycetaceae</taxon>
        <taxon>Streptomyces</taxon>
    </lineage>
</organism>
<keyword evidence="2" id="KW-1133">Transmembrane helix</keyword>
<keyword evidence="4" id="KW-1185">Reference proteome</keyword>
<dbReference type="RefSeq" id="WP_165242427.1">
    <property type="nucleotide sequence ID" value="NZ_JAAKZV010000206.1"/>
</dbReference>
<evidence type="ECO:0000256" key="1">
    <source>
        <dbReference type="SAM" id="MobiDB-lite"/>
    </source>
</evidence>
<protein>
    <recommendedName>
        <fullName evidence="5">DUF4190 domain-containing protein</fullName>
    </recommendedName>
</protein>
<proteinExistence type="predicted"/>